<dbReference type="OrthoDB" id="29024at2759"/>
<reference evidence="10 11" key="1">
    <citation type="journal article" date="2010" name="Nat. Biotechnol.">
        <title>Genome sequence of the model mushroom Schizophyllum commune.</title>
        <authorList>
            <person name="Ohm R.A."/>
            <person name="de Jong J.F."/>
            <person name="Lugones L.G."/>
            <person name="Aerts A."/>
            <person name="Kothe E."/>
            <person name="Stajich J.E."/>
            <person name="de Vries R.P."/>
            <person name="Record E."/>
            <person name="Levasseur A."/>
            <person name="Baker S.E."/>
            <person name="Bartholomew K.A."/>
            <person name="Coutinho P.M."/>
            <person name="Erdmann S."/>
            <person name="Fowler T.J."/>
            <person name="Gathman A.C."/>
            <person name="Lombard V."/>
            <person name="Henrissat B."/>
            <person name="Knabe N."/>
            <person name="Kuees U."/>
            <person name="Lilly W.W."/>
            <person name="Lindquist E."/>
            <person name="Lucas S."/>
            <person name="Magnuson J.K."/>
            <person name="Piumi F."/>
            <person name="Raudaskoski M."/>
            <person name="Salamov A."/>
            <person name="Schmutz J."/>
            <person name="Schwarze F.W.M.R."/>
            <person name="vanKuyk P.A."/>
            <person name="Horton J.S."/>
            <person name="Grigoriev I.V."/>
            <person name="Woesten H.A.B."/>
        </authorList>
    </citation>
    <scope>NUCLEOTIDE SEQUENCE [LARGE SCALE GENOMIC DNA]</scope>
    <source>
        <strain evidence="11">H4-8 / FGSC 9210</strain>
    </source>
</reference>
<dbReference type="eggNOG" id="KOG4475">
    <property type="taxonomic scope" value="Eukaryota"/>
</dbReference>
<feature type="domain" description="THO complex subunitTHOC2 N-terminal" evidence="8">
    <location>
        <begin position="700"/>
        <end position="775"/>
    </location>
</feature>
<dbReference type="eggNOG" id="KOG1874">
    <property type="taxonomic scope" value="Eukaryota"/>
</dbReference>
<feature type="non-terminal residue" evidence="10">
    <location>
        <position position="2063"/>
    </location>
</feature>
<keyword evidence="4" id="KW-0539">Nucleus</keyword>
<dbReference type="InterPro" id="IPR040007">
    <property type="entry name" value="Tho2"/>
</dbReference>
<dbReference type="Pfam" id="PF11262">
    <property type="entry name" value="Tho2"/>
    <property type="match status" value="1"/>
</dbReference>
<dbReference type="InterPro" id="IPR021726">
    <property type="entry name" value="THO_THOC2_N"/>
</dbReference>
<dbReference type="HOGENOM" id="CLU_000511_4_0_1"/>
<dbReference type="PANTHER" id="PTHR21597">
    <property type="entry name" value="THO2 PROTEIN"/>
    <property type="match status" value="1"/>
</dbReference>
<evidence type="ECO:0000256" key="6">
    <source>
        <dbReference type="SAM" id="MobiDB-lite"/>
    </source>
</evidence>
<sequence length="2063" mass="229242">MDTIASVQACLAKWNAGGGAKCRALLVSAHTAPAGMKTQDTLLTAYNTLLYGMFTTWARGRVLAIDEFVALVQAVVNELPSSSAHPVASTIGDQLVDMLWSVDAELQETLADATKAASEKADEATAKALANAEKDRDTMVSLVKKLLEREVISKTCCRERFDNHFLVLVGLLAVVKPFNDKEIRRRTALFYKQHKFNLLREQSEGYSKLATEIAGALGPAHSPQDGRPTESPEDLQKRVKPIWSKLISLVGYFDLDPNRALDVILDIFSVHLATHSTFFLALLQCSPWAAPPENRHPPAQITPDMYRGKSLDEILAMTETVNTAAVDPEHRPRILAQVLGFKFQHYQKTVTTTPANLYSMAAVLIHEGFITLEGLYPHLAPEDGDDMHKYYEEYEEDMRAKNRAAQNSLLAAAAPLDSGSSNQPPPPPPPQPLAKRLPPNQKAGLANALLSVGALRPALYILSRHTWLVDKYPELADLLIRVTHVAIHDLNQARKAEHFKGKDCKADFHQPRLRYGNTGMAPPPARKHLLTLVAPVPPCTSTKEFVFFFPQWDEWVPKCRSLQDIPDVVEPLLRYIGVHLYRDSLLVSKLTRLACSQLHPLRDAGQIDDPAFKFWFNALRLFFLPALSMTRGNAVFTVDVWGLVNLYPPEQRWQMYGEWRHHTYASHKELQLRRIQVDRESKGILRRLSHQSIDSLSAPMARLCHTNPTIIFTNAVGQIMAYDNLAAVFIRALQFSTLMGLDILVWVVLDAFSHPTKPRVKDDGVNLSDWLQSLASFTGLLFRRFGPDMKPVLRYVVQQLYDNKTSELVVLRELIWKMVDIEPLPSLSDQQVQAMAGGPLLRAEALVSTRRGNSSTDYERKATDSKVAQRLIDALLDSNLALPLLIQVAQHRQNALERETLPLKSLSNLFDFIHGVLLQYLDFLTNPKVQSITQYEKRILPSIRELGCMYEIAPPICWQIVRPVLHAQILQSALEQDDRMSVEKEKSLKAALAAAKKDPATSRVASPSVDKPASEVKVNGKAEAAETADVSMDVDSSAKVVKPSASEGPWLPQLSALFDDVRKLSPGACDALGVGFYTTFWQMSSYDLAPPLERYQEEVNAFRSLANQEDRKYQSSRHSPAAASMHRKLRERYQRTVESLTRELKEHTVSRTFTLKRLVREKQKWFVGNPNPRGIPSAFIEQCLIPRCFLSPMDADYCVQMIKVLHTQGTPGFWTMKVYDQLLGEAVRVILFTCTEYEARNYGRFLRGVLSDLLAWHQDESQYLTDNRLKSNEKTWINPGMIKTWKADSSRHISVSDVVDWKTFRQFLSKWHKRICAAICRGLQTQEFMHVYNTILVLKEILPVFPLNSVDDTCGIKLSLAVDKAIADEKRGDLKILGKAYAAALKSRENLWAKAGAPQTSTPSTASPAPAQRNGVAQPKPNIPAKPTTQPIPAKPAPATSTPTGPRTQTSTPEPRNVPSPAPTGTADRSSHLKLSVAGVARPSVVKRTQAQEAAASTPDKPAEKPKAPEASAQLPDKPRQSEQPKEAPHPIPVLTGDPPRSPRGHRNSPRSSMPPPPMPPPANPSSTPSAQELRDAAKQSMNRNVPSEPRGQGTSATASPRVRSPSPKSRPGTRNASLESRGSGGRSRTDGPSSDDKRDSSRNPNGRDAQPLGRRDSASHIHGERSGRDREKDGDRERDRGERGRDRRGERERDRDRDHRDRDHRDRDRDRHRKDEHRKDDKDRDRDRDRKERESSRAAGARQDERSTTRQDDRASARQDDRASARQDARPDAPAAGPGRPAAEEGLGKRRRGDDDVSAPDPKRPRSAERSQNERERGHRSSRRERRGDERGRRGPEHEGRDRPREPGDRRRRDVRDGPAEGAADRSGGAAPSDRAAEKRVPEGPAATTGAKPPPSAPSAPRAERNRTESTSGPPPSAPAAPSQPAGGTLLSRLDKAPSLGGGRRDESARRDDGPRGEAARGDGPRRDEGGRRDDGPRRDEGPRGEGARREEDRKRTFAERDDGPDNGPAANGDGQNKRQRVILQRNRYGPNGSNVNAINSYLGDGSGSSGRSGGRGGRRKD</sequence>
<feature type="domain" description="THO complex subunit 2 N-terminal" evidence="9">
    <location>
        <begin position="11"/>
        <end position="695"/>
    </location>
</feature>
<comment type="subcellular location">
    <subcellularLocation>
        <location evidence="1">Nucleus</location>
    </subcellularLocation>
</comment>
<feature type="domain" description="THO complex subunitTHOC2 C-terminal" evidence="7">
    <location>
        <begin position="1071"/>
        <end position="1385"/>
    </location>
</feature>
<feature type="compositionally biased region" description="Basic and acidic residues" evidence="6">
    <location>
        <begin position="1783"/>
        <end position="1820"/>
    </location>
</feature>
<dbReference type="GO" id="GO:0006406">
    <property type="term" value="P:mRNA export from nucleus"/>
    <property type="evidence" value="ECO:0007669"/>
    <property type="project" value="InterPro"/>
</dbReference>
<dbReference type="OMA" id="QERWTCI"/>
<feature type="compositionally biased region" description="Pro residues" evidence="6">
    <location>
        <begin position="1553"/>
        <end position="1564"/>
    </location>
</feature>
<evidence type="ECO:0000256" key="2">
    <source>
        <dbReference type="ARBA" id="ARBA00007857"/>
    </source>
</evidence>
<evidence type="ECO:0000256" key="3">
    <source>
        <dbReference type="ARBA" id="ARBA00019596"/>
    </source>
</evidence>
<dbReference type="Pfam" id="PF16134">
    <property type="entry name" value="THOC2_N"/>
    <property type="match status" value="1"/>
</dbReference>
<evidence type="ECO:0000256" key="5">
    <source>
        <dbReference type="SAM" id="Coils"/>
    </source>
</evidence>
<feature type="compositionally biased region" description="Low complexity" evidence="6">
    <location>
        <begin position="1437"/>
        <end position="1448"/>
    </location>
</feature>
<feature type="compositionally biased region" description="Basic and acidic residues" evidence="6">
    <location>
        <begin position="1718"/>
        <end position="1772"/>
    </location>
</feature>
<proteinExistence type="inferred from homology"/>
<evidence type="ECO:0000259" key="9">
    <source>
        <dbReference type="Pfam" id="PF16134"/>
    </source>
</evidence>
<feature type="compositionally biased region" description="Basic and acidic residues" evidence="6">
    <location>
        <begin position="1944"/>
        <end position="2005"/>
    </location>
</feature>
<dbReference type="InterPro" id="IPR021418">
    <property type="entry name" value="THO_THOC2_C"/>
</dbReference>
<organism evidence="11">
    <name type="scientific">Schizophyllum commune (strain H4-8 / FGSC 9210)</name>
    <name type="common">Split gill fungus</name>
    <dbReference type="NCBI Taxonomy" id="578458"/>
    <lineage>
        <taxon>Eukaryota</taxon>
        <taxon>Fungi</taxon>
        <taxon>Dikarya</taxon>
        <taxon>Basidiomycota</taxon>
        <taxon>Agaricomycotina</taxon>
        <taxon>Agaricomycetes</taxon>
        <taxon>Agaricomycetidae</taxon>
        <taxon>Agaricales</taxon>
        <taxon>Schizophyllaceae</taxon>
        <taxon>Schizophyllum</taxon>
    </lineage>
</organism>
<dbReference type="GO" id="GO:0000445">
    <property type="term" value="C:THO complex part of transcription export complex"/>
    <property type="evidence" value="ECO:0007669"/>
    <property type="project" value="TreeGrafter"/>
</dbReference>
<feature type="compositionally biased region" description="Basic and acidic residues" evidence="6">
    <location>
        <begin position="1654"/>
        <end position="1710"/>
    </location>
</feature>
<feature type="compositionally biased region" description="Gly residues" evidence="6">
    <location>
        <begin position="2046"/>
        <end position="2057"/>
    </location>
</feature>
<feature type="compositionally biased region" description="Basic and acidic residues" evidence="6">
    <location>
        <begin position="1827"/>
        <end position="1860"/>
    </location>
</feature>
<dbReference type="RefSeq" id="XP_003036885.1">
    <property type="nucleotide sequence ID" value="XM_003036839.1"/>
</dbReference>
<feature type="compositionally biased region" description="Low complexity" evidence="6">
    <location>
        <begin position="1397"/>
        <end position="1412"/>
    </location>
</feature>
<evidence type="ECO:0000313" key="11">
    <source>
        <dbReference type="Proteomes" id="UP000007431"/>
    </source>
</evidence>
<evidence type="ECO:0000256" key="1">
    <source>
        <dbReference type="ARBA" id="ARBA00004123"/>
    </source>
</evidence>
<evidence type="ECO:0000313" key="10">
    <source>
        <dbReference type="EMBL" id="EFJ01983.1"/>
    </source>
</evidence>
<dbReference type="InParanoid" id="D8PKZ4"/>
<dbReference type="GO" id="GO:0006397">
    <property type="term" value="P:mRNA processing"/>
    <property type="evidence" value="ECO:0007669"/>
    <property type="project" value="InterPro"/>
</dbReference>
<feature type="compositionally biased region" description="Low complexity" evidence="6">
    <location>
        <begin position="1600"/>
        <end position="1611"/>
    </location>
</feature>
<feature type="region of interest" description="Disordered" evidence="6">
    <location>
        <begin position="415"/>
        <end position="439"/>
    </location>
</feature>
<dbReference type="STRING" id="578458.D8PKZ4"/>
<dbReference type="GeneID" id="9588594"/>
<feature type="coiled-coil region" evidence="5">
    <location>
        <begin position="1092"/>
        <end position="1150"/>
    </location>
</feature>
<dbReference type="KEGG" id="scm:SCHCO_02498316"/>
<keyword evidence="11" id="KW-1185">Reference proteome</keyword>
<feature type="region of interest" description="Disordered" evidence="6">
    <location>
        <begin position="1394"/>
        <end position="2063"/>
    </location>
</feature>
<name>D8PKZ4_SCHCM</name>
<dbReference type="EMBL" id="GL377302">
    <property type="protein sequence ID" value="EFJ01983.1"/>
    <property type="molecule type" value="Genomic_DNA"/>
</dbReference>
<dbReference type="FunCoup" id="D8PKZ4">
    <property type="interactions" value="687"/>
</dbReference>
<dbReference type="GO" id="GO:0003729">
    <property type="term" value="F:mRNA binding"/>
    <property type="evidence" value="ECO:0007669"/>
    <property type="project" value="TreeGrafter"/>
</dbReference>
<protein>
    <recommendedName>
        <fullName evidence="3">THO complex subunit 2</fullName>
    </recommendedName>
</protein>
<dbReference type="VEuPathDB" id="FungiDB:SCHCODRAFT_02498316"/>
<feature type="compositionally biased region" description="Basic and acidic residues" evidence="6">
    <location>
        <begin position="1517"/>
        <end position="1529"/>
    </location>
</feature>
<evidence type="ECO:0000256" key="4">
    <source>
        <dbReference type="ARBA" id="ARBA00023242"/>
    </source>
</evidence>
<feature type="compositionally biased region" description="Low complexity" evidence="6">
    <location>
        <begin position="1773"/>
        <end position="1782"/>
    </location>
</feature>
<accession>D8PKZ4</accession>
<comment type="similarity">
    <text evidence="2">Belongs to the THOC2 family.</text>
</comment>
<dbReference type="InterPro" id="IPR032302">
    <property type="entry name" value="THOC2_N"/>
</dbReference>
<dbReference type="PANTHER" id="PTHR21597:SF0">
    <property type="entry name" value="THO COMPLEX SUBUNIT 2"/>
    <property type="match status" value="1"/>
</dbReference>
<dbReference type="Pfam" id="PF11732">
    <property type="entry name" value="Thoc2"/>
    <property type="match status" value="1"/>
</dbReference>
<feature type="compositionally biased region" description="Pro residues" evidence="6">
    <location>
        <begin position="423"/>
        <end position="432"/>
    </location>
</feature>
<evidence type="ECO:0000259" key="8">
    <source>
        <dbReference type="Pfam" id="PF11732"/>
    </source>
</evidence>
<dbReference type="Proteomes" id="UP000007431">
    <property type="component" value="Unassembled WGS sequence"/>
</dbReference>
<evidence type="ECO:0000259" key="7">
    <source>
        <dbReference type="Pfam" id="PF11262"/>
    </source>
</evidence>
<gene>
    <name evidence="10" type="ORF">SCHCODRAFT_103232</name>
</gene>
<keyword evidence="5" id="KW-0175">Coiled coil</keyword>